<keyword evidence="5" id="KW-0862">Zinc</keyword>
<name>A0A8C4TTE0_ERPCA</name>
<dbReference type="FunFam" id="3.30.160.60:FF:001289">
    <property type="entry name" value="Zinc finger protein 574"/>
    <property type="match status" value="1"/>
</dbReference>
<dbReference type="Ensembl" id="ENSECRT00000034619.1">
    <property type="protein sequence ID" value="ENSECRP00000033885.1"/>
    <property type="gene ID" value="ENSECRG00000022908.1"/>
</dbReference>
<dbReference type="Gene3D" id="3.30.160.60">
    <property type="entry name" value="Classic Zinc Finger"/>
    <property type="match status" value="10"/>
</dbReference>
<evidence type="ECO:0000256" key="4">
    <source>
        <dbReference type="ARBA" id="ARBA00022771"/>
    </source>
</evidence>
<dbReference type="Proteomes" id="UP000694620">
    <property type="component" value="Chromosome 17"/>
</dbReference>
<dbReference type="PROSITE" id="PS00028">
    <property type="entry name" value="ZINC_FINGER_C2H2_1"/>
    <property type="match status" value="9"/>
</dbReference>
<reference evidence="12" key="1">
    <citation type="submission" date="2021-06" db="EMBL/GenBank/DDBJ databases">
        <authorList>
            <consortium name="Wellcome Sanger Institute Data Sharing"/>
        </authorList>
    </citation>
    <scope>NUCLEOTIDE SEQUENCE [LARGE SCALE GENOMIC DNA]</scope>
</reference>
<keyword evidence="2" id="KW-0479">Metal-binding</keyword>
<feature type="domain" description="C2H2-type" evidence="11">
    <location>
        <begin position="370"/>
        <end position="397"/>
    </location>
</feature>
<dbReference type="PANTHER" id="PTHR24379:SF124">
    <property type="entry name" value="ZINC FINGER PROTEIN"/>
    <property type="match status" value="1"/>
</dbReference>
<dbReference type="GO" id="GO:0032502">
    <property type="term" value="P:developmental process"/>
    <property type="evidence" value="ECO:0007669"/>
    <property type="project" value="UniProtKB-ARBA"/>
</dbReference>
<evidence type="ECO:0000256" key="5">
    <source>
        <dbReference type="ARBA" id="ARBA00022833"/>
    </source>
</evidence>
<dbReference type="Pfam" id="PF00096">
    <property type="entry name" value="zf-C2H2"/>
    <property type="match status" value="7"/>
</dbReference>
<evidence type="ECO:0000256" key="8">
    <source>
        <dbReference type="ARBA" id="ARBA00023242"/>
    </source>
</evidence>
<dbReference type="GO" id="GO:0008270">
    <property type="term" value="F:zinc ion binding"/>
    <property type="evidence" value="ECO:0007669"/>
    <property type="project" value="UniProtKB-KW"/>
</dbReference>
<keyword evidence="7" id="KW-0804">Transcription</keyword>
<organism evidence="12 13">
    <name type="scientific">Erpetoichthys calabaricus</name>
    <name type="common">Rope fish</name>
    <name type="synonym">Calamoichthys calabaricus</name>
    <dbReference type="NCBI Taxonomy" id="27687"/>
    <lineage>
        <taxon>Eukaryota</taxon>
        <taxon>Metazoa</taxon>
        <taxon>Chordata</taxon>
        <taxon>Craniata</taxon>
        <taxon>Vertebrata</taxon>
        <taxon>Euteleostomi</taxon>
        <taxon>Actinopterygii</taxon>
        <taxon>Polypteriformes</taxon>
        <taxon>Polypteridae</taxon>
        <taxon>Erpetoichthys</taxon>
    </lineage>
</organism>
<dbReference type="GO" id="GO:0000981">
    <property type="term" value="F:DNA-binding transcription factor activity, RNA polymerase II-specific"/>
    <property type="evidence" value="ECO:0007669"/>
    <property type="project" value="TreeGrafter"/>
</dbReference>
<dbReference type="InterPro" id="IPR013087">
    <property type="entry name" value="Znf_C2H2_type"/>
</dbReference>
<dbReference type="FunFam" id="3.30.160.60:FF:002343">
    <property type="entry name" value="Zinc finger protein 33A"/>
    <property type="match status" value="1"/>
</dbReference>
<feature type="domain" description="C2H2-type" evidence="11">
    <location>
        <begin position="305"/>
        <end position="332"/>
    </location>
</feature>
<evidence type="ECO:0000256" key="10">
    <source>
        <dbReference type="SAM" id="MobiDB-lite"/>
    </source>
</evidence>
<dbReference type="SMART" id="SM00355">
    <property type="entry name" value="ZnF_C2H2"/>
    <property type="match status" value="9"/>
</dbReference>
<feature type="domain" description="C2H2-type" evidence="11">
    <location>
        <begin position="272"/>
        <end position="299"/>
    </location>
</feature>
<evidence type="ECO:0000256" key="9">
    <source>
        <dbReference type="PROSITE-ProRule" id="PRU00042"/>
    </source>
</evidence>
<evidence type="ECO:0000313" key="12">
    <source>
        <dbReference type="Ensembl" id="ENSECRP00000033885.1"/>
    </source>
</evidence>
<gene>
    <name evidence="12" type="primary">LOC114667600</name>
</gene>
<evidence type="ECO:0000256" key="7">
    <source>
        <dbReference type="ARBA" id="ARBA00023163"/>
    </source>
</evidence>
<dbReference type="InterPro" id="IPR036236">
    <property type="entry name" value="Znf_C2H2_sf"/>
</dbReference>
<keyword evidence="6" id="KW-0805">Transcription regulation</keyword>
<keyword evidence="8" id="KW-0539">Nucleus</keyword>
<feature type="domain" description="C2H2-type" evidence="11">
    <location>
        <begin position="424"/>
        <end position="451"/>
    </location>
</feature>
<feature type="domain" description="C2H2-type" evidence="11">
    <location>
        <begin position="451"/>
        <end position="478"/>
    </location>
</feature>
<evidence type="ECO:0000313" key="13">
    <source>
        <dbReference type="Proteomes" id="UP000694620"/>
    </source>
</evidence>
<reference evidence="12" key="3">
    <citation type="submission" date="2025-09" db="UniProtKB">
        <authorList>
            <consortium name="Ensembl"/>
        </authorList>
    </citation>
    <scope>IDENTIFICATION</scope>
</reference>
<dbReference type="GO" id="GO:0005634">
    <property type="term" value="C:nucleus"/>
    <property type="evidence" value="ECO:0007669"/>
    <property type="project" value="UniProtKB-SubCell"/>
</dbReference>
<evidence type="ECO:0000259" key="11">
    <source>
        <dbReference type="PROSITE" id="PS50157"/>
    </source>
</evidence>
<dbReference type="FunFam" id="3.30.160.60:FF:000202">
    <property type="entry name" value="Zinc finger protein 574"/>
    <property type="match status" value="1"/>
</dbReference>
<feature type="domain" description="C2H2-type" evidence="11">
    <location>
        <begin position="479"/>
        <end position="506"/>
    </location>
</feature>
<feature type="domain" description="C2H2-type" evidence="11">
    <location>
        <begin position="398"/>
        <end position="425"/>
    </location>
</feature>
<dbReference type="GO" id="GO:0000977">
    <property type="term" value="F:RNA polymerase II transcription regulatory region sequence-specific DNA binding"/>
    <property type="evidence" value="ECO:0007669"/>
    <property type="project" value="TreeGrafter"/>
</dbReference>
<protein>
    <submittedName>
        <fullName evidence="12">Zinc finger protein 14-like</fullName>
    </submittedName>
</protein>
<evidence type="ECO:0000256" key="3">
    <source>
        <dbReference type="ARBA" id="ARBA00022737"/>
    </source>
</evidence>
<proteinExistence type="predicted"/>
<dbReference type="FunFam" id="3.30.160.60:FF:000303">
    <property type="entry name" value="Zinc finger protein 41"/>
    <property type="match status" value="1"/>
</dbReference>
<keyword evidence="3" id="KW-0677">Repeat</keyword>
<keyword evidence="4 9" id="KW-0863">Zinc-finger</keyword>
<feature type="domain" description="C2H2-type" evidence="11">
    <location>
        <begin position="342"/>
        <end position="369"/>
    </location>
</feature>
<evidence type="ECO:0000256" key="2">
    <source>
        <dbReference type="ARBA" id="ARBA00022723"/>
    </source>
</evidence>
<dbReference type="AlphaFoldDB" id="A0A8C4TTE0"/>
<evidence type="ECO:0000256" key="1">
    <source>
        <dbReference type="ARBA" id="ARBA00004123"/>
    </source>
</evidence>
<accession>A0A8C4TTE0</accession>
<dbReference type="Pfam" id="PF13912">
    <property type="entry name" value="zf-C2H2_6"/>
    <property type="match status" value="1"/>
</dbReference>
<dbReference type="PROSITE" id="PS50157">
    <property type="entry name" value="ZINC_FINGER_C2H2_2"/>
    <property type="match status" value="9"/>
</dbReference>
<feature type="domain" description="C2H2-type" evidence="11">
    <location>
        <begin position="195"/>
        <end position="223"/>
    </location>
</feature>
<dbReference type="SUPFAM" id="SSF57667">
    <property type="entry name" value="beta-beta-alpha zinc fingers"/>
    <property type="match status" value="5"/>
</dbReference>
<sequence length="521" mass="58486">MAAVYPPAGLPALPHTAAGDAHSDPSQPVEAGAGGGGGGEGEGERSREEKEEEEEEDAGRAEACYTAPPPNCGGTKAGRRGGQGRRRRKRAGRPDSSSGDPLCHQPGGQSCGQEAVAGAGHGDFELNHRVLRKRIPINYSVEEEDVAEGVLAEEEECLKDGETLLPKQRKRKRQVVRGQVAVDQKETSDRVWESSECGHCGRVFSRKYNYQRHFRLVHAGRRSYKKYKRVGKVRLEAGQRAQINEDNPDVKTLSKKQIPNDGKPAENGEKPFVCDKCGKSYSSSAFLQNHQQMHCAVKTVPEKPHKCSVCGKGYSYLESLKKHQLAHSPLSPAKNKLSEKPYKCSQCEKAYSYLAALHKHQQNHGDFLPFKCPDCGKQYQHWSLMKIHQRKHTNDQPYQCLQCSKKFKHRCSLYQHQVTHKKPHRCPICDKAFATAQSMRSHQKLHQEKPFRCPQCPKGYSTESLLKDHLSSHAGKKIYNCNDCGKSFRNLNNLQDHQNIHTGQTPYQCQLCLKEFSWLEA</sequence>
<reference evidence="12" key="2">
    <citation type="submission" date="2025-08" db="UniProtKB">
        <authorList>
            <consortium name="Ensembl"/>
        </authorList>
    </citation>
    <scope>IDENTIFICATION</scope>
</reference>
<comment type="subcellular location">
    <subcellularLocation>
        <location evidence="1">Nucleus</location>
    </subcellularLocation>
</comment>
<dbReference type="FunFam" id="3.30.160.60:FF:000100">
    <property type="entry name" value="Zinc finger 45-like"/>
    <property type="match status" value="1"/>
</dbReference>
<evidence type="ECO:0000256" key="6">
    <source>
        <dbReference type="ARBA" id="ARBA00023015"/>
    </source>
</evidence>
<dbReference type="FunFam" id="3.30.160.60:FF:000446">
    <property type="entry name" value="Zinc finger protein"/>
    <property type="match status" value="2"/>
</dbReference>
<feature type="region of interest" description="Disordered" evidence="10">
    <location>
        <begin position="1"/>
        <end position="116"/>
    </location>
</feature>
<dbReference type="GeneTree" id="ENSGT01150000286939"/>
<feature type="compositionally biased region" description="Basic residues" evidence="10">
    <location>
        <begin position="77"/>
        <end position="91"/>
    </location>
</feature>
<dbReference type="PANTHER" id="PTHR24379">
    <property type="entry name" value="KRAB AND ZINC FINGER DOMAIN-CONTAINING"/>
    <property type="match status" value="1"/>
</dbReference>
<keyword evidence="13" id="KW-1185">Reference proteome</keyword>